<sequence length="58" mass="7085">MKKFIYSNKGYVLPFLLAILVLYSSFLSFYLVQYSYKLRIYNNLEKYYIQEIKNVLVK</sequence>
<dbReference type="KEGG" id="sste:SAMEA4384403_1235"/>
<evidence type="ECO:0000313" key="3">
    <source>
        <dbReference type="Proteomes" id="UP000242084"/>
    </source>
</evidence>
<protein>
    <submittedName>
        <fullName evidence="2">Uncharacterized protein</fullName>
    </submittedName>
</protein>
<dbReference type="EMBL" id="LT906462">
    <property type="protein sequence ID" value="SNV66674.1"/>
    <property type="molecule type" value="Genomic_DNA"/>
</dbReference>
<dbReference type="Proteomes" id="UP000242084">
    <property type="component" value="Chromosome 1"/>
</dbReference>
<keyword evidence="1" id="KW-1133">Transmembrane helix</keyword>
<feature type="transmembrane region" description="Helical" evidence="1">
    <location>
        <begin position="12"/>
        <end position="32"/>
    </location>
</feature>
<dbReference type="AlphaFoldDB" id="A0A239Z7V3"/>
<gene>
    <name evidence="2" type="ORF">SAMEA4384403_01235</name>
</gene>
<evidence type="ECO:0000256" key="1">
    <source>
        <dbReference type="SAM" id="Phobius"/>
    </source>
</evidence>
<keyword evidence="1" id="KW-0812">Transmembrane</keyword>
<proteinExistence type="predicted"/>
<reference evidence="2 3" key="1">
    <citation type="submission" date="2017-06" db="EMBL/GenBank/DDBJ databases">
        <authorList>
            <consortium name="Pathogen Informatics"/>
        </authorList>
    </citation>
    <scope>NUCLEOTIDE SEQUENCE [LARGE SCALE GENOMIC DNA]</scope>
    <source>
        <strain evidence="2 3">NCTC13839</strain>
    </source>
</reference>
<keyword evidence="1" id="KW-0472">Membrane</keyword>
<evidence type="ECO:0000313" key="2">
    <source>
        <dbReference type="EMBL" id="SNV66674.1"/>
    </source>
</evidence>
<keyword evidence="3" id="KW-1185">Reference proteome</keyword>
<organism evidence="2 3">
    <name type="scientific">Mammaliicoccus stepanovicii</name>
    <dbReference type="NCBI Taxonomy" id="643214"/>
    <lineage>
        <taxon>Bacteria</taxon>
        <taxon>Bacillati</taxon>
        <taxon>Bacillota</taxon>
        <taxon>Bacilli</taxon>
        <taxon>Bacillales</taxon>
        <taxon>Staphylococcaceae</taxon>
        <taxon>Mammaliicoccus</taxon>
    </lineage>
</organism>
<name>A0A239Z7V3_9STAP</name>
<accession>A0A239Z7V3</accession>